<gene>
    <name evidence="2" type="ORF">DFJ69_6245</name>
</gene>
<dbReference type="InterPro" id="IPR002938">
    <property type="entry name" value="FAD-bd"/>
</dbReference>
<dbReference type="Gene3D" id="3.50.50.60">
    <property type="entry name" value="FAD/NAD(P)-binding domain"/>
    <property type="match status" value="1"/>
</dbReference>
<dbReference type="Pfam" id="PF01494">
    <property type="entry name" value="FAD_binding_3"/>
    <property type="match status" value="1"/>
</dbReference>
<dbReference type="OrthoDB" id="3587784at2"/>
<feature type="domain" description="FAD-binding" evidence="1">
    <location>
        <begin position="19"/>
        <end position="60"/>
    </location>
</feature>
<proteinExistence type="predicted"/>
<reference evidence="2 3" key="1">
    <citation type="submission" date="2018-08" db="EMBL/GenBank/DDBJ databases">
        <title>Sequencing the genomes of 1000 actinobacteria strains.</title>
        <authorList>
            <person name="Klenk H.-P."/>
        </authorList>
    </citation>
    <scope>NUCLEOTIDE SEQUENCE [LARGE SCALE GENOMIC DNA]</scope>
    <source>
        <strain evidence="2 3">DSM 43927</strain>
    </source>
</reference>
<dbReference type="EMBL" id="QTTT01000001">
    <property type="protein sequence ID" value="REF00684.1"/>
    <property type="molecule type" value="Genomic_DNA"/>
</dbReference>
<evidence type="ECO:0000313" key="3">
    <source>
        <dbReference type="Proteomes" id="UP000256661"/>
    </source>
</evidence>
<protein>
    <submittedName>
        <fullName evidence="2">FAD binding domain-containing protein</fullName>
    </submittedName>
</protein>
<keyword evidence="3" id="KW-1185">Reference proteome</keyword>
<dbReference type="AlphaFoldDB" id="A0A3D9T2U2"/>
<organism evidence="2 3">
    <name type="scientific">Thermomonospora umbrina</name>
    <dbReference type="NCBI Taxonomy" id="111806"/>
    <lineage>
        <taxon>Bacteria</taxon>
        <taxon>Bacillati</taxon>
        <taxon>Actinomycetota</taxon>
        <taxon>Actinomycetes</taxon>
        <taxon>Streptosporangiales</taxon>
        <taxon>Thermomonosporaceae</taxon>
        <taxon>Thermomonospora</taxon>
    </lineage>
</organism>
<comment type="caution">
    <text evidence="2">The sequence shown here is derived from an EMBL/GenBank/DDBJ whole genome shotgun (WGS) entry which is preliminary data.</text>
</comment>
<name>A0A3D9T2U2_9ACTN</name>
<dbReference type="GO" id="GO:0071949">
    <property type="term" value="F:FAD binding"/>
    <property type="evidence" value="ECO:0007669"/>
    <property type="project" value="InterPro"/>
</dbReference>
<evidence type="ECO:0000259" key="1">
    <source>
        <dbReference type="Pfam" id="PF01494"/>
    </source>
</evidence>
<dbReference type="RefSeq" id="WP_116025812.1">
    <property type="nucleotide sequence ID" value="NZ_QTTT01000001.1"/>
</dbReference>
<dbReference type="Proteomes" id="UP000256661">
    <property type="component" value="Unassembled WGS sequence"/>
</dbReference>
<evidence type="ECO:0000313" key="2">
    <source>
        <dbReference type="EMBL" id="REF00684.1"/>
    </source>
</evidence>
<accession>A0A3D9T2U2</accession>
<dbReference type="SUPFAM" id="SSF51905">
    <property type="entry name" value="FAD/NAD(P)-binding domain"/>
    <property type="match status" value="1"/>
</dbReference>
<sequence length="162" mass="17087">MTDESPVESDAAEREERHRVVIIGSGVDGSVTAFRLAEAGIANVVLERGRRWPITPNADTFPAFPSLDRRLPWLDGFHPPSNTGASFWPARIIDAIAAAAFPRSTGLLDVLPHRDMTVVVGAGVGGVLGDAVGDVDAESVHAAFQRHVERPAVTGSDVANSG</sequence>
<dbReference type="InterPro" id="IPR036188">
    <property type="entry name" value="FAD/NAD-bd_sf"/>
</dbReference>